<keyword evidence="4 9" id="KW-0067">ATP-binding</keyword>
<evidence type="ECO:0000256" key="3">
    <source>
        <dbReference type="ARBA" id="ARBA00022741"/>
    </source>
</evidence>
<keyword evidence="6" id="KW-0472">Membrane</keyword>
<feature type="compositionally biased region" description="Pro residues" evidence="7">
    <location>
        <begin position="274"/>
        <end position="288"/>
    </location>
</feature>
<evidence type="ECO:0000259" key="8">
    <source>
        <dbReference type="PROSITE" id="PS50893"/>
    </source>
</evidence>
<evidence type="ECO:0000313" key="10">
    <source>
        <dbReference type="Proteomes" id="UP000181951"/>
    </source>
</evidence>
<dbReference type="OrthoDB" id="4310860at2"/>
<dbReference type="InterPro" id="IPR017871">
    <property type="entry name" value="ABC_transporter-like_CS"/>
</dbReference>
<sequence>MAPYAGGLTASRDVPVHDAPATAAAAPPAVRTTGLVRSFGGRDVLRGLDLTLARGEFTVLLGRSGSGKSTLLRAVARLDHGVAGSGGLAVPDRVSLSFQDSRLLPWLRILDNVVLGIRGPGARERGATALAEVGLAGRERSWPHELSGGEQQRAALARALVRDPELLLADEPFGALDALTRIKMHGLLRELYERHRPAVLLVTHDVDEAVELADRVLVLEDGRIAVDLAVRLPVRRSRRDPRFQEYRDTLLAALGVTEPGDRPHVHGGPTEHAAPPPYGDPVHPPQPTDRPDEEKDSHDPRD</sequence>
<dbReference type="Gene3D" id="3.40.50.300">
    <property type="entry name" value="P-loop containing nucleotide triphosphate hydrolases"/>
    <property type="match status" value="1"/>
</dbReference>
<dbReference type="InterPro" id="IPR027417">
    <property type="entry name" value="P-loop_NTPase"/>
</dbReference>
<reference evidence="9 10" key="1">
    <citation type="submission" date="2016-10" db="EMBL/GenBank/DDBJ databases">
        <authorList>
            <person name="de Groot N.N."/>
        </authorList>
    </citation>
    <scope>NUCLEOTIDE SEQUENCE [LARGE SCALE GENOMIC DNA]</scope>
    <source>
        <strain evidence="9 10">CGMCC 4.2026</strain>
    </source>
</reference>
<dbReference type="PROSITE" id="PS00211">
    <property type="entry name" value="ABC_TRANSPORTER_1"/>
    <property type="match status" value="1"/>
</dbReference>
<dbReference type="Proteomes" id="UP000181951">
    <property type="component" value="Unassembled WGS sequence"/>
</dbReference>
<dbReference type="InterPro" id="IPR050166">
    <property type="entry name" value="ABC_transporter_ATP-bind"/>
</dbReference>
<feature type="region of interest" description="Disordered" evidence="7">
    <location>
        <begin position="254"/>
        <end position="302"/>
    </location>
</feature>
<dbReference type="RefSeq" id="WP_079138175.1">
    <property type="nucleotide sequence ID" value="NZ_FODD01000009.1"/>
</dbReference>
<dbReference type="GO" id="GO:0016887">
    <property type="term" value="F:ATP hydrolysis activity"/>
    <property type="evidence" value="ECO:0007669"/>
    <property type="project" value="InterPro"/>
</dbReference>
<dbReference type="EMBL" id="FODD01000009">
    <property type="protein sequence ID" value="SEN73594.1"/>
    <property type="molecule type" value="Genomic_DNA"/>
</dbReference>
<keyword evidence="3" id="KW-0547">Nucleotide-binding</keyword>
<dbReference type="AlphaFoldDB" id="A0A1H8IYB7"/>
<dbReference type="PANTHER" id="PTHR42788:SF17">
    <property type="entry name" value="ALIPHATIC SULFONATES IMPORT ATP-BINDING PROTEIN SSUB"/>
    <property type="match status" value="1"/>
</dbReference>
<accession>A0A1H8IYB7</accession>
<keyword evidence="10" id="KW-1185">Reference proteome</keyword>
<evidence type="ECO:0000256" key="5">
    <source>
        <dbReference type="ARBA" id="ARBA00022967"/>
    </source>
</evidence>
<dbReference type="SMART" id="SM00382">
    <property type="entry name" value="AAA"/>
    <property type="match status" value="1"/>
</dbReference>
<evidence type="ECO:0000313" key="9">
    <source>
        <dbReference type="EMBL" id="SEN73594.1"/>
    </source>
</evidence>
<dbReference type="InterPro" id="IPR003593">
    <property type="entry name" value="AAA+_ATPase"/>
</dbReference>
<feature type="compositionally biased region" description="Basic and acidic residues" evidence="7">
    <location>
        <begin position="289"/>
        <end position="302"/>
    </location>
</feature>
<dbReference type="Pfam" id="PF00005">
    <property type="entry name" value="ABC_tran"/>
    <property type="match status" value="1"/>
</dbReference>
<keyword evidence="5" id="KW-1278">Translocase</keyword>
<dbReference type="GO" id="GO:0005524">
    <property type="term" value="F:ATP binding"/>
    <property type="evidence" value="ECO:0007669"/>
    <property type="project" value="UniProtKB-KW"/>
</dbReference>
<dbReference type="SUPFAM" id="SSF52540">
    <property type="entry name" value="P-loop containing nucleoside triphosphate hydrolases"/>
    <property type="match status" value="1"/>
</dbReference>
<proteinExistence type="predicted"/>
<protein>
    <submittedName>
        <fullName evidence="9">Sulfonate transport system ATP-binding protein</fullName>
    </submittedName>
</protein>
<evidence type="ECO:0000256" key="6">
    <source>
        <dbReference type="ARBA" id="ARBA00023136"/>
    </source>
</evidence>
<dbReference type="PROSITE" id="PS50893">
    <property type="entry name" value="ABC_TRANSPORTER_2"/>
    <property type="match status" value="1"/>
</dbReference>
<organism evidence="9 10">
    <name type="scientific">Actinacidiphila rubida</name>
    <dbReference type="NCBI Taxonomy" id="310780"/>
    <lineage>
        <taxon>Bacteria</taxon>
        <taxon>Bacillati</taxon>
        <taxon>Actinomycetota</taxon>
        <taxon>Actinomycetes</taxon>
        <taxon>Kitasatosporales</taxon>
        <taxon>Streptomycetaceae</taxon>
        <taxon>Actinacidiphila</taxon>
    </lineage>
</organism>
<keyword evidence="1" id="KW-0813">Transport</keyword>
<evidence type="ECO:0000256" key="2">
    <source>
        <dbReference type="ARBA" id="ARBA00022475"/>
    </source>
</evidence>
<evidence type="ECO:0000256" key="4">
    <source>
        <dbReference type="ARBA" id="ARBA00022840"/>
    </source>
</evidence>
<name>A0A1H8IYB7_9ACTN</name>
<gene>
    <name evidence="9" type="ORF">SAMN05216267_100957</name>
</gene>
<keyword evidence="2" id="KW-1003">Cell membrane</keyword>
<dbReference type="InterPro" id="IPR003439">
    <property type="entry name" value="ABC_transporter-like_ATP-bd"/>
</dbReference>
<dbReference type="STRING" id="310780.SAMN05216267_100957"/>
<dbReference type="PANTHER" id="PTHR42788">
    <property type="entry name" value="TAURINE IMPORT ATP-BINDING PROTEIN-RELATED"/>
    <property type="match status" value="1"/>
</dbReference>
<evidence type="ECO:0000256" key="1">
    <source>
        <dbReference type="ARBA" id="ARBA00022448"/>
    </source>
</evidence>
<feature type="domain" description="ABC transporter" evidence="8">
    <location>
        <begin position="30"/>
        <end position="246"/>
    </location>
</feature>
<evidence type="ECO:0000256" key="7">
    <source>
        <dbReference type="SAM" id="MobiDB-lite"/>
    </source>
</evidence>